<protein>
    <recommendedName>
        <fullName evidence="4">Small ribosomal subunit protein eS6</fullName>
    </recommendedName>
</protein>
<organism evidence="5 6">
    <name type="scientific">Methanocaldococcus villosus KIN24-T80</name>
    <dbReference type="NCBI Taxonomy" id="1069083"/>
    <lineage>
        <taxon>Archaea</taxon>
        <taxon>Methanobacteriati</taxon>
        <taxon>Methanobacteriota</taxon>
        <taxon>Methanomada group</taxon>
        <taxon>Methanococci</taxon>
        <taxon>Methanococcales</taxon>
        <taxon>Methanocaldococcaceae</taxon>
        <taxon>Methanocaldococcus</taxon>
    </lineage>
</organism>
<keyword evidence="2 4" id="KW-0689">Ribosomal protein</keyword>
<dbReference type="InterPro" id="IPR018282">
    <property type="entry name" value="Ribosomal_eS6_CS"/>
</dbReference>
<keyword evidence="6" id="KW-1185">Reference proteome</keyword>
<dbReference type="PATRIC" id="fig|1069083.5.peg.414"/>
<accession>N6UVT4</accession>
<dbReference type="GO" id="GO:0003735">
    <property type="term" value="F:structural constituent of ribosome"/>
    <property type="evidence" value="ECO:0007669"/>
    <property type="project" value="InterPro"/>
</dbReference>
<dbReference type="STRING" id="1069083.GCA_000371805_01170"/>
<dbReference type="GO" id="GO:0006412">
    <property type="term" value="P:translation"/>
    <property type="evidence" value="ECO:0007669"/>
    <property type="project" value="UniProtKB-UniRule"/>
</dbReference>
<dbReference type="InterPro" id="IPR001377">
    <property type="entry name" value="Ribosomal_eS6"/>
</dbReference>
<dbReference type="Proteomes" id="UP000053695">
    <property type="component" value="Unassembled WGS sequence"/>
</dbReference>
<keyword evidence="3 4" id="KW-0687">Ribonucleoprotein</keyword>
<evidence type="ECO:0000313" key="6">
    <source>
        <dbReference type="Proteomes" id="UP000053695"/>
    </source>
</evidence>
<evidence type="ECO:0000256" key="4">
    <source>
        <dbReference type="HAMAP-Rule" id="MF_00512"/>
    </source>
</evidence>
<dbReference type="EMBL" id="APMM01000014">
    <property type="protein sequence ID" value="ENN96444.1"/>
    <property type="molecule type" value="Genomic_DNA"/>
</dbReference>
<dbReference type="InterPro" id="IPR020924">
    <property type="entry name" value="Ribosomal_eS6_arc"/>
</dbReference>
<name>N6UVT4_9EURY</name>
<dbReference type="GO" id="GO:0005840">
    <property type="term" value="C:ribosome"/>
    <property type="evidence" value="ECO:0007669"/>
    <property type="project" value="UniProtKB-KW"/>
</dbReference>
<dbReference type="NCBIfam" id="NF003294">
    <property type="entry name" value="PRK04290.1-3"/>
    <property type="match status" value="1"/>
</dbReference>
<proteinExistence type="inferred from homology"/>
<sequence length="142" mass="15553">MRLLKPLGIEVKGEIMPIAKFVVADPKTGRCYQIEADNTPLVGKKIGDIFDGSIIGLNGYKLQITGGTDDSGFPMRPDIHGSGKVRVLLSGPPGFWPKRKGERRRKTVRGNTIAPDIVQINCKVIEYGEKPIPEILGLESKE</sequence>
<dbReference type="PROSITE" id="PS00578">
    <property type="entry name" value="RIBOSOMAL_S6E"/>
    <property type="match status" value="1"/>
</dbReference>
<evidence type="ECO:0000256" key="3">
    <source>
        <dbReference type="ARBA" id="ARBA00023274"/>
    </source>
</evidence>
<dbReference type="HAMAP" id="MF_00512">
    <property type="entry name" value="Ribosomal_eS6"/>
    <property type="match status" value="1"/>
</dbReference>
<dbReference type="Pfam" id="PF01092">
    <property type="entry name" value="Ribosomal_S6e"/>
    <property type="match status" value="1"/>
</dbReference>
<gene>
    <name evidence="4" type="primary">rps6e</name>
    <name evidence="5" type="ORF">J422_02105</name>
</gene>
<dbReference type="PANTHER" id="PTHR11502">
    <property type="entry name" value="40S RIBOSOMAL PROTEIN S6"/>
    <property type="match status" value="1"/>
</dbReference>
<comment type="similarity">
    <text evidence="1 4">Belongs to the eukaryotic ribosomal protein eS6 family.</text>
</comment>
<evidence type="ECO:0000256" key="2">
    <source>
        <dbReference type="ARBA" id="ARBA00022980"/>
    </source>
</evidence>
<dbReference type="SMART" id="SM01405">
    <property type="entry name" value="Ribosomal_S6e"/>
    <property type="match status" value="1"/>
</dbReference>
<evidence type="ECO:0000256" key="1">
    <source>
        <dbReference type="ARBA" id="ARBA00009312"/>
    </source>
</evidence>
<dbReference type="GO" id="GO:1990904">
    <property type="term" value="C:ribonucleoprotein complex"/>
    <property type="evidence" value="ECO:0007669"/>
    <property type="project" value="UniProtKB-KW"/>
</dbReference>
<evidence type="ECO:0000313" key="5">
    <source>
        <dbReference type="EMBL" id="ENN96444.1"/>
    </source>
</evidence>
<reference evidence="5 6" key="1">
    <citation type="journal article" date="2013" name="Genome Announc.">
        <title>Draft Genome Sequence of a Highly Flagellated, Fast-Swimming Archaeon, Methanocaldococcus villosus Strain KIN24-T80 (DSM 22612).</title>
        <authorList>
            <person name="Thennarasu S."/>
            <person name="Polireddy D."/>
            <person name="Antony A."/>
            <person name="Yada M.R."/>
            <person name="Algarawi S."/>
            <person name="Sivakumar N."/>
        </authorList>
    </citation>
    <scope>NUCLEOTIDE SEQUENCE [LARGE SCALE GENOMIC DNA]</scope>
    <source>
        <strain evidence="5 6">KIN24-T80</strain>
    </source>
</reference>
<comment type="caution">
    <text evidence="5">The sequence shown here is derived from an EMBL/GenBank/DDBJ whole genome shotgun (WGS) entry which is preliminary data.</text>
</comment>
<dbReference type="AlphaFoldDB" id="N6UVT4"/>